<dbReference type="SUPFAM" id="SSF50685">
    <property type="entry name" value="Barwin-like endoglucanases"/>
    <property type="match status" value="1"/>
</dbReference>
<dbReference type="OrthoDB" id="406505at2759"/>
<dbReference type="SUPFAM" id="SSF49590">
    <property type="entry name" value="PHL pollen allergen"/>
    <property type="match status" value="1"/>
</dbReference>
<gene>
    <name evidence="2" type="ORF">Egran_06183</name>
</gene>
<dbReference type="Gene3D" id="2.60.40.760">
    <property type="entry name" value="Expansin, cellulose-binding-like domain"/>
    <property type="match status" value="1"/>
</dbReference>
<reference evidence="2 3" key="1">
    <citation type="journal article" date="2015" name="Environ. Microbiol.">
        <title>Metagenome sequence of Elaphomyces granulatus from sporocarp tissue reveals Ascomycota ectomycorrhizal fingerprints of genome expansion and a Proteobacteria-rich microbiome.</title>
        <authorList>
            <person name="Quandt C.A."/>
            <person name="Kohler A."/>
            <person name="Hesse C.N."/>
            <person name="Sharpton T.J."/>
            <person name="Martin F."/>
            <person name="Spatafora J.W."/>
        </authorList>
    </citation>
    <scope>NUCLEOTIDE SEQUENCE [LARGE SCALE GENOMIC DNA]</scope>
    <source>
        <strain evidence="2 3">OSC145934</strain>
    </source>
</reference>
<accession>A0A232LPG9</accession>
<dbReference type="EMBL" id="NPHW01006179">
    <property type="protein sequence ID" value="OXV06045.1"/>
    <property type="molecule type" value="Genomic_DNA"/>
</dbReference>
<keyword evidence="3" id="KW-1185">Reference proteome</keyword>
<dbReference type="InterPro" id="IPR049818">
    <property type="entry name" value="Expansin_EXLX1-like"/>
</dbReference>
<dbReference type="InterPro" id="IPR036908">
    <property type="entry name" value="RlpA-like_sf"/>
</dbReference>
<dbReference type="Gene3D" id="2.40.40.10">
    <property type="entry name" value="RlpA-like domain"/>
    <property type="match status" value="1"/>
</dbReference>
<proteinExistence type="predicted"/>
<dbReference type="PANTHER" id="PTHR31836">
    <property type="match status" value="1"/>
</dbReference>
<dbReference type="AlphaFoldDB" id="A0A232LPG9"/>
<evidence type="ECO:0000313" key="2">
    <source>
        <dbReference type="EMBL" id="OXV06045.1"/>
    </source>
</evidence>
<evidence type="ECO:0000313" key="3">
    <source>
        <dbReference type="Proteomes" id="UP000243515"/>
    </source>
</evidence>
<evidence type="ECO:0000256" key="1">
    <source>
        <dbReference type="ARBA" id="ARBA00022729"/>
    </source>
</evidence>
<dbReference type="Proteomes" id="UP000243515">
    <property type="component" value="Unassembled WGS sequence"/>
</dbReference>
<protein>
    <submittedName>
        <fullName evidence="2">Uncharacterized protein</fullName>
    </submittedName>
</protein>
<dbReference type="InterPro" id="IPR051477">
    <property type="entry name" value="Expansin_CellWall"/>
</dbReference>
<dbReference type="InterPro" id="IPR036749">
    <property type="entry name" value="Expansin_CBD_sf"/>
</dbReference>
<dbReference type="NCBIfam" id="NF041144">
    <property type="entry name" value="expansin_EXLX1"/>
    <property type="match status" value="1"/>
</dbReference>
<keyword evidence="1" id="KW-0732">Signal</keyword>
<organism evidence="2 3">
    <name type="scientific">Elaphomyces granulatus</name>
    <dbReference type="NCBI Taxonomy" id="519963"/>
    <lineage>
        <taxon>Eukaryota</taxon>
        <taxon>Fungi</taxon>
        <taxon>Dikarya</taxon>
        <taxon>Ascomycota</taxon>
        <taxon>Pezizomycotina</taxon>
        <taxon>Eurotiomycetes</taxon>
        <taxon>Eurotiomycetidae</taxon>
        <taxon>Eurotiales</taxon>
        <taxon>Elaphomycetaceae</taxon>
        <taxon>Elaphomyces</taxon>
    </lineage>
</organism>
<name>A0A232LPG9_9EURO</name>
<dbReference type="CDD" id="cd22271">
    <property type="entry name" value="DPBB_EXP_N-like"/>
    <property type="match status" value="1"/>
</dbReference>
<comment type="caution">
    <text evidence="2">The sequence shown here is derived from an EMBL/GenBank/DDBJ whole genome shotgun (WGS) entry which is preliminary data.</text>
</comment>
<sequence>MEKRLVIPDRSLSARPSLDLLTPPHIPTRSSSKRDNLVRKLETLNQSVESLKTLVETGKRGQTELEWVREDIKLHETYAEIARDDIDGLLSEMSETHVLNTKEYKNYLRLVLKRHLNEADEAARLRAKRRRLEEDLSLVTPLNVEFPDDAGAFTNLLLELYVRGAPGLKRDHEYQQALRELAIGRYDARAPESKYGKPQLYCQITGLPYDARDIVCAHIYPYMLERFASVSTYLFGLDVKDMVAYGYNVLLINSRFERAFDEGRVILLPDDGPVTNKPAGYVKNWKIVVLDCHDLQWEGLRLGDFDGKRMRFRNDARPAARFLYFHFVISLLRLRIDNHVRWRQFWKEYSNVTPFATRGRKYIRKSMLRSLAAYHGLVNEEKLDSFFGVEDAAFEDEIDVEKEVKSDIAHLISKIKAKTSHGRNSITALIVDECPGCGQNHLDLFPDAFAELSDPSAGIIPVSWSIVECGITSPIILHNKDGASQYWFAMQVVNANLPIASLEVCTDGYTWQNTTRADYNFFENQSGFHTTRVDVRVTSITGSTITVKGVTVSSGSSTTASSNFES</sequence>
<dbReference type="PANTHER" id="PTHR31836:SF21">
    <property type="entry name" value="EXPANSIN-LIKE PROTEIN 7"/>
    <property type="match status" value="1"/>
</dbReference>